<feature type="transmembrane region" description="Helical" evidence="1">
    <location>
        <begin position="21"/>
        <end position="42"/>
    </location>
</feature>
<keyword evidence="1" id="KW-0472">Membrane</keyword>
<dbReference type="EMBL" id="ATAX01000028">
    <property type="protein sequence ID" value="EWM53129.1"/>
    <property type="molecule type" value="Genomic_DNA"/>
</dbReference>
<organism evidence="2 3">
    <name type="scientific">Ruminococcus flavefaciens 007c</name>
    <dbReference type="NCBI Taxonomy" id="1341157"/>
    <lineage>
        <taxon>Bacteria</taxon>
        <taxon>Bacillati</taxon>
        <taxon>Bacillota</taxon>
        <taxon>Clostridia</taxon>
        <taxon>Eubacteriales</taxon>
        <taxon>Oscillospiraceae</taxon>
        <taxon>Ruminococcus</taxon>
    </lineage>
</organism>
<dbReference type="AlphaFoldDB" id="W7UNU7"/>
<comment type="caution">
    <text evidence="2">The sequence shown here is derived from an EMBL/GenBank/DDBJ whole genome shotgun (WGS) entry which is preliminary data.</text>
</comment>
<name>W7UNU7_RUMFL</name>
<protein>
    <submittedName>
        <fullName evidence="2">Uncharacterized protein</fullName>
    </submittedName>
</protein>
<dbReference type="OrthoDB" id="1828925at2"/>
<dbReference type="RefSeq" id="WP_037300377.1">
    <property type="nucleotide sequence ID" value="NZ_ATAX01000028.1"/>
</dbReference>
<evidence type="ECO:0000313" key="3">
    <source>
        <dbReference type="Proteomes" id="UP000019365"/>
    </source>
</evidence>
<sequence>MKNETAVKRDKKFSEEFKKELRRIVLELLLLLSLLLIVFTGICIKEYLDKHFTHFNAERTALMEEIFDIRVDDSVKLIRYEDDSILAAIYEKLELETDNYERFMSENVNAVLEPDESCNDRSFLLYNYKDESKDLKVESQANGKYLITLTHWD</sequence>
<gene>
    <name evidence="2" type="ORF">RF007C_16080</name>
</gene>
<reference evidence="2 3" key="1">
    <citation type="journal article" date="2014" name="PLoS ONE">
        <title>Rumen cellulosomics: divergent fiber-degrading strategies revealed by comparative genome-wide analysis of six ruminococcal strains.</title>
        <authorList>
            <person name="Dassa B."/>
            <person name="Borovok I."/>
            <person name="Ruimy-Israeli V."/>
            <person name="Lamed R."/>
            <person name="Flint H.J."/>
            <person name="Duncan S.H."/>
            <person name="Henrissat B."/>
            <person name="Coutinho P."/>
            <person name="Morrison M."/>
            <person name="Mosoni P."/>
            <person name="Yeoman C.J."/>
            <person name="White B.A."/>
            <person name="Bayer E.A."/>
        </authorList>
    </citation>
    <scope>NUCLEOTIDE SEQUENCE [LARGE SCALE GENOMIC DNA]</scope>
    <source>
        <strain evidence="2 3">007c</strain>
    </source>
</reference>
<accession>W7UNU7</accession>
<keyword evidence="1" id="KW-0812">Transmembrane</keyword>
<dbReference type="PATRIC" id="fig|1341157.4.peg.2614"/>
<evidence type="ECO:0000313" key="2">
    <source>
        <dbReference type="EMBL" id="EWM53129.1"/>
    </source>
</evidence>
<keyword evidence="1" id="KW-1133">Transmembrane helix</keyword>
<dbReference type="Proteomes" id="UP000019365">
    <property type="component" value="Unassembled WGS sequence"/>
</dbReference>
<keyword evidence="3" id="KW-1185">Reference proteome</keyword>
<proteinExistence type="predicted"/>
<evidence type="ECO:0000256" key="1">
    <source>
        <dbReference type="SAM" id="Phobius"/>
    </source>
</evidence>